<dbReference type="EMBL" id="VYZV01018185">
    <property type="protein sequence ID" value="NXS69573.1"/>
    <property type="molecule type" value="Genomic_DNA"/>
</dbReference>
<dbReference type="GO" id="GO:0061844">
    <property type="term" value="P:antimicrobial humoral immune response mediated by antimicrobial peptide"/>
    <property type="evidence" value="ECO:0007669"/>
    <property type="project" value="TreeGrafter"/>
</dbReference>
<dbReference type="CDD" id="cd00272">
    <property type="entry name" value="Chemokine_CC"/>
    <property type="match status" value="1"/>
</dbReference>
<sequence length="63" mass="7433">TTCCFRYLQHPIPRSSITSTYMTSSTCSQPAVILVTKKEKMLCADPQAKWVQEYLEYFQMREY</sequence>
<keyword evidence="7" id="KW-1185">Reference proteome</keyword>
<dbReference type="GO" id="GO:0048245">
    <property type="term" value="P:eosinophil chemotaxis"/>
    <property type="evidence" value="ECO:0007669"/>
    <property type="project" value="TreeGrafter"/>
</dbReference>
<dbReference type="SMART" id="SM00199">
    <property type="entry name" value="SCY"/>
    <property type="match status" value="1"/>
</dbReference>
<dbReference type="Proteomes" id="UP000580171">
    <property type="component" value="Unassembled WGS sequence"/>
</dbReference>
<dbReference type="GO" id="GO:0030335">
    <property type="term" value="P:positive regulation of cell migration"/>
    <property type="evidence" value="ECO:0007669"/>
    <property type="project" value="TreeGrafter"/>
</dbReference>
<evidence type="ECO:0000259" key="5">
    <source>
        <dbReference type="SMART" id="SM00199"/>
    </source>
</evidence>
<proteinExistence type="inferred from homology"/>
<dbReference type="Pfam" id="PF00048">
    <property type="entry name" value="IL8"/>
    <property type="match status" value="1"/>
</dbReference>
<accession>A0A7L2WHH1</accession>
<evidence type="ECO:0000256" key="3">
    <source>
        <dbReference type="ARBA" id="ARBA00022514"/>
    </source>
</evidence>
<feature type="domain" description="Chemokine interleukin-8-like" evidence="5">
    <location>
        <begin position="1"/>
        <end position="58"/>
    </location>
</feature>
<dbReference type="InterPro" id="IPR001811">
    <property type="entry name" value="Chemokine_IL8-like_dom"/>
</dbReference>
<evidence type="ECO:0000313" key="6">
    <source>
        <dbReference type="EMBL" id="NXS69573.1"/>
    </source>
</evidence>
<dbReference type="InterPro" id="IPR039809">
    <property type="entry name" value="Chemokine_b/g/d"/>
</dbReference>
<feature type="non-terminal residue" evidence="6">
    <location>
        <position position="63"/>
    </location>
</feature>
<gene>
    <name evidence="6" type="primary">Ccl5_1</name>
    <name evidence="6" type="ORF">PANHAL_R03194</name>
</gene>
<evidence type="ECO:0000313" key="7">
    <source>
        <dbReference type="Proteomes" id="UP000580171"/>
    </source>
</evidence>
<comment type="caution">
    <text evidence="6">The sequence shown here is derived from an EMBL/GenBank/DDBJ whole genome shotgun (WGS) entry which is preliminary data.</text>
</comment>
<evidence type="ECO:0000256" key="1">
    <source>
        <dbReference type="ARBA" id="ARBA00010868"/>
    </source>
</evidence>
<evidence type="ECO:0000256" key="2">
    <source>
        <dbReference type="ARBA" id="ARBA00022500"/>
    </source>
</evidence>
<comment type="similarity">
    <text evidence="1">Belongs to the intercrine beta (chemokine CC) family.</text>
</comment>
<keyword evidence="3" id="KW-0202">Cytokine</keyword>
<dbReference type="FunFam" id="2.40.50.40:FF:000002">
    <property type="entry name" value="C-C motif chemokine"/>
    <property type="match status" value="1"/>
</dbReference>
<name>A0A7L2WHH1_PANHA</name>
<feature type="non-terminal residue" evidence="6">
    <location>
        <position position="1"/>
    </location>
</feature>
<dbReference type="GO" id="GO:0006954">
    <property type="term" value="P:inflammatory response"/>
    <property type="evidence" value="ECO:0007669"/>
    <property type="project" value="TreeGrafter"/>
</dbReference>
<reference evidence="6 7" key="1">
    <citation type="submission" date="2019-09" db="EMBL/GenBank/DDBJ databases">
        <title>Bird 10,000 Genomes (B10K) Project - Family phase.</title>
        <authorList>
            <person name="Zhang G."/>
        </authorList>
    </citation>
    <scope>NUCLEOTIDE SEQUENCE [LARGE SCALE GENOMIC DNA]</scope>
    <source>
        <strain evidence="6">B10K-DU-012-58</strain>
        <tissue evidence="6">Muscle</tissue>
    </source>
</reference>
<keyword evidence="4" id="KW-0732">Signal</keyword>
<protein>
    <submittedName>
        <fullName evidence="6">CCL5 protein</fullName>
    </submittedName>
</protein>
<dbReference type="SUPFAM" id="SSF54117">
    <property type="entry name" value="Interleukin 8-like chemokines"/>
    <property type="match status" value="1"/>
</dbReference>
<dbReference type="AlphaFoldDB" id="A0A7L2WHH1"/>
<dbReference type="GO" id="GO:0048020">
    <property type="term" value="F:CCR chemokine receptor binding"/>
    <property type="evidence" value="ECO:0007669"/>
    <property type="project" value="TreeGrafter"/>
</dbReference>
<dbReference type="Gene3D" id="2.40.50.40">
    <property type="match status" value="1"/>
</dbReference>
<dbReference type="OrthoDB" id="8934837at2759"/>
<dbReference type="GO" id="GO:0005615">
    <property type="term" value="C:extracellular space"/>
    <property type="evidence" value="ECO:0007669"/>
    <property type="project" value="UniProtKB-KW"/>
</dbReference>
<dbReference type="PANTHER" id="PTHR12015">
    <property type="entry name" value="SMALL INDUCIBLE CYTOKINE A"/>
    <property type="match status" value="1"/>
</dbReference>
<organism evidence="6 7">
    <name type="scientific">Pandion haliaetus</name>
    <name type="common">Osprey</name>
    <name type="synonym">Falco haliaetus</name>
    <dbReference type="NCBI Taxonomy" id="56262"/>
    <lineage>
        <taxon>Eukaryota</taxon>
        <taxon>Metazoa</taxon>
        <taxon>Chordata</taxon>
        <taxon>Craniata</taxon>
        <taxon>Vertebrata</taxon>
        <taxon>Euteleostomi</taxon>
        <taxon>Archelosauria</taxon>
        <taxon>Archosauria</taxon>
        <taxon>Dinosauria</taxon>
        <taxon>Saurischia</taxon>
        <taxon>Theropoda</taxon>
        <taxon>Coelurosauria</taxon>
        <taxon>Aves</taxon>
        <taxon>Neognathae</taxon>
        <taxon>Neoaves</taxon>
        <taxon>Telluraves</taxon>
        <taxon>Accipitrimorphae</taxon>
        <taxon>Accipitriformes</taxon>
        <taxon>Pandionidae</taxon>
        <taxon>Pandion</taxon>
    </lineage>
</organism>
<dbReference type="PANTHER" id="PTHR12015:SF103">
    <property type="entry name" value="C-C MOTIF CHEMOKINE 4-RELATED"/>
    <property type="match status" value="1"/>
</dbReference>
<keyword evidence="2" id="KW-0145">Chemotaxis</keyword>
<dbReference type="InterPro" id="IPR036048">
    <property type="entry name" value="Interleukin_8-like_sf"/>
</dbReference>
<dbReference type="GO" id="GO:0070098">
    <property type="term" value="P:chemokine-mediated signaling pathway"/>
    <property type="evidence" value="ECO:0007669"/>
    <property type="project" value="TreeGrafter"/>
</dbReference>
<dbReference type="GO" id="GO:0008009">
    <property type="term" value="F:chemokine activity"/>
    <property type="evidence" value="ECO:0007669"/>
    <property type="project" value="InterPro"/>
</dbReference>
<evidence type="ECO:0000256" key="4">
    <source>
        <dbReference type="ARBA" id="ARBA00022729"/>
    </source>
</evidence>